<evidence type="ECO:0000313" key="2">
    <source>
        <dbReference type="Proteomes" id="UP001056120"/>
    </source>
</evidence>
<comment type="caution">
    <text evidence="1">The sequence shown here is derived from an EMBL/GenBank/DDBJ whole genome shotgun (WGS) entry which is preliminary data.</text>
</comment>
<protein>
    <submittedName>
        <fullName evidence="1">Uncharacterized protein</fullName>
    </submittedName>
</protein>
<accession>A0ACB9K0A2</accession>
<sequence length="105" mass="11910">MKFHNRAYRYFVFRPKLTHLQNQIQEDVKKMMSEQLHVPSTRGRTQAINGDGYTKPSLIASCNSFGQKGIGVVVRIAATTTESVYKFLHSELTGMEPMLGLCPYL</sequence>
<reference evidence="2" key="1">
    <citation type="journal article" date="2022" name="Mol. Ecol. Resour.">
        <title>The genomes of chicory, endive, great burdock and yacon provide insights into Asteraceae palaeo-polyploidization history and plant inulin production.</title>
        <authorList>
            <person name="Fan W."/>
            <person name="Wang S."/>
            <person name="Wang H."/>
            <person name="Wang A."/>
            <person name="Jiang F."/>
            <person name="Liu H."/>
            <person name="Zhao H."/>
            <person name="Xu D."/>
            <person name="Zhang Y."/>
        </authorList>
    </citation>
    <scope>NUCLEOTIDE SEQUENCE [LARGE SCALE GENOMIC DNA]</scope>
    <source>
        <strain evidence="2">cv. Yunnan</strain>
    </source>
</reference>
<gene>
    <name evidence="1" type="ORF">L1987_07191</name>
</gene>
<organism evidence="1 2">
    <name type="scientific">Smallanthus sonchifolius</name>
    <dbReference type="NCBI Taxonomy" id="185202"/>
    <lineage>
        <taxon>Eukaryota</taxon>
        <taxon>Viridiplantae</taxon>
        <taxon>Streptophyta</taxon>
        <taxon>Embryophyta</taxon>
        <taxon>Tracheophyta</taxon>
        <taxon>Spermatophyta</taxon>
        <taxon>Magnoliopsida</taxon>
        <taxon>eudicotyledons</taxon>
        <taxon>Gunneridae</taxon>
        <taxon>Pentapetalae</taxon>
        <taxon>asterids</taxon>
        <taxon>campanulids</taxon>
        <taxon>Asterales</taxon>
        <taxon>Asteraceae</taxon>
        <taxon>Asteroideae</taxon>
        <taxon>Heliantheae alliance</taxon>
        <taxon>Millerieae</taxon>
        <taxon>Smallanthus</taxon>
    </lineage>
</organism>
<dbReference type="EMBL" id="CM042019">
    <property type="protein sequence ID" value="KAI3825655.1"/>
    <property type="molecule type" value="Genomic_DNA"/>
</dbReference>
<name>A0ACB9K0A2_9ASTR</name>
<dbReference type="Proteomes" id="UP001056120">
    <property type="component" value="Linkage Group LG02"/>
</dbReference>
<keyword evidence="2" id="KW-1185">Reference proteome</keyword>
<reference evidence="1 2" key="2">
    <citation type="journal article" date="2022" name="Mol. Ecol. Resour.">
        <title>The genomes of chicory, endive, great burdock and yacon provide insights into Asteraceae paleo-polyploidization history and plant inulin production.</title>
        <authorList>
            <person name="Fan W."/>
            <person name="Wang S."/>
            <person name="Wang H."/>
            <person name="Wang A."/>
            <person name="Jiang F."/>
            <person name="Liu H."/>
            <person name="Zhao H."/>
            <person name="Xu D."/>
            <person name="Zhang Y."/>
        </authorList>
    </citation>
    <scope>NUCLEOTIDE SEQUENCE [LARGE SCALE GENOMIC DNA]</scope>
    <source>
        <strain evidence="2">cv. Yunnan</strain>
        <tissue evidence="1">Leaves</tissue>
    </source>
</reference>
<evidence type="ECO:0000313" key="1">
    <source>
        <dbReference type="EMBL" id="KAI3825655.1"/>
    </source>
</evidence>
<proteinExistence type="predicted"/>